<sequence>MKKNTHDSPFRRFFASRLFLLVSLIVIAFVALSYARAYYQDYTIRKEIVSLQQEVQQLQRKRLESMDILSYVKDDAFVEEKARIDLNMKKPGEHVLFVEAPGVAVESTGESTPHSGQSIANPVKWWYYFTHKPLPTEEE</sequence>
<dbReference type="Proteomes" id="UP000229362">
    <property type="component" value="Unassembled WGS sequence"/>
</dbReference>
<name>A0A2M6VZQ1_9BACT</name>
<evidence type="ECO:0000313" key="1">
    <source>
        <dbReference type="EMBL" id="PIT86032.1"/>
    </source>
</evidence>
<organism evidence="1 2">
    <name type="scientific">Candidatus Magasanikbacteria bacterium CG10_big_fil_rev_8_21_14_0_10_43_6</name>
    <dbReference type="NCBI Taxonomy" id="1974650"/>
    <lineage>
        <taxon>Bacteria</taxon>
        <taxon>Candidatus Magasanikiibacteriota</taxon>
    </lineage>
</organism>
<evidence type="ECO:0000313" key="2">
    <source>
        <dbReference type="Proteomes" id="UP000229362"/>
    </source>
</evidence>
<reference evidence="2" key="1">
    <citation type="submission" date="2017-09" db="EMBL/GenBank/DDBJ databases">
        <title>Depth-based differentiation of microbial function through sediment-hosted aquifers and enrichment of novel symbionts in the deep terrestrial subsurface.</title>
        <authorList>
            <person name="Probst A.J."/>
            <person name="Ladd B."/>
            <person name="Jarett J.K."/>
            <person name="Geller-Mcgrath D.E."/>
            <person name="Sieber C.M.K."/>
            <person name="Emerson J.B."/>
            <person name="Anantharaman K."/>
            <person name="Thomas B.C."/>
            <person name="Malmstrom R."/>
            <person name="Stieglmeier M."/>
            <person name="Klingl A."/>
            <person name="Woyke T."/>
            <person name="Ryan C.M."/>
            <person name="Banfield J.F."/>
        </authorList>
    </citation>
    <scope>NUCLEOTIDE SEQUENCE [LARGE SCALE GENOMIC DNA]</scope>
</reference>
<accession>A0A2M6VZQ1</accession>
<gene>
    <name evidence="1" type="ORF">COU33_05405</name>
</gene>
<dbReference type="AlphaFoldDB" id="A0A2M6VZQ1"/>
<dbReference type="InterPro" id="IPR007060">
    <property type="entry name" value="FtsL/DivIC"/>
</dbReference>
<proteinExistence type="predicted"/>
<protein>
    <recommendedName>
        <fullName evidence="3">Septum formation initiator</fullName>
    </recommendedName>
</protein>
<dbReference type="Pfam" id="PF04977">
    <property type="entry name" value="DivIC"/>
    <property type="match status" value="1"/>
</dbReference>
<comment type="caution">
    <text evidence="1">The sequence shown here is derived from an EMBL/GenBank/DDBJ whole genome shotgun (WGS) entry which is preliminary data.</text>
</comment>
<evidence type="ECO:0008006" key="3">
    <source>
        <dbReference type="Google" id="ProtNLM"/>
    </source>
</evidence>
<dbReference type="EMBL" id="PFBZ01000230">
    <property type="protein sequence ID" value="PIT86032.1"/>
    <property type="molecule type" value="Genomic_DNA"/>
</dbReference>